<keyword evidence="1" id="KW-0812">Transmembrane</keyword>
<organism evidence="2 3">
    <name type="scientific">Candidatus Buchananbacteria bacterium RIFCSPLOWO2_01_FULL_45_31</name>
    <dbReference type="NCBI Taxonomy" id="1797545"/>
    <lineage>
        <taxon>Bacteria</taxon>
        <taxon>Candidatus Buchananiibacteriota</taxon>
    </lineage>
</organism>
<reference evidence="2 3" key="1">
    <citation type="journal article" date="2016" name="Nat. Commun.">
        <title>Thousands of microbial genomes shed light on interconnected biogeochemical processes in an aquifer system.</title>
        <authorList>
            <person name="Anantharaman K."/>
            <person name="Brown C.T."/>
            <person name="Hug L.A."/>
            <person name="Sharon I."/>
            <person name="Castelle C.J."/>
            <person name="Probst A.J."/>
            <person name="Thomas B.C."/>
            <person name="Singh A."/>
            <person name="Wilkins M.J."/>
            <person name="Karaoz U."/>
            <person name="Brodie E.L."/>
            <person name="Williams K.H."/>
            <person name="Hubbard S.S."/>
            <person name="Banfield J.F."/>
        </authorList>
    </citation>
    <scope>NUCLEOTIDE SEQUENCE [LARGE SCALE GENOMIC DNA]</scope>
</reference>
<evidence type="ECO:0000313" key="2">
    <source>
        <dbReference type="EMBL" id="OGY54214.1"/>
    </source>
</evidence>
<accession>A0A1G1YPI0</accession>
<dbReference type="EMBL" id="MHIO01000005">
    <property type="protein sequence ID" value="OGY54214.1"/>
    <property type="molecule type" value="Genomic_DNA"/>
</dbReference>
<protein>
    <submittedName>
        <fullName evidence="2">Uncharacterized protein</fullName>
    </submittedName>
</protein>
<keyword evidence="1" id="KW-0472">Membrane</keyword>
<name>A0A1G1YPI0_9BACT</name>
<keyword evidence="1" id="KW-1133">Transmembrane helix</keyword>
<proteinExistence type="predicted"/>
<dbReference type="AlphaFoldDB" id="A0A1G1YPI0"/>
<dbReference type="Proteomes" id="UP000177250">
    <property type="component" value="Unassembled WGS sequence"/>
</dbReference>
<feature type="transmembrane region" description="Helical" evidence="1">
    <location>
        <begin position="39"/>
        <end position="63"/>
    </location>
</feature>
<evidence type="ECO:0000313" key="3">
    <source>
        <dbReference type="Proteomes" id="UP000177250"/>
    </source>
</evidence>
<evidence type="ECO:0000256" key="1">
    <source>
        <dbReference type="SAM" id="Phobius"/>
    </source>
</evidence>
<comment type="caution">
    <text evidence="2">The sequence shown here is derived from an EMBL/GenBank/DDBJ whole genome shotgun (WGS) entry which is preliminary data.</text>
</comment>
<gene>
    <name evidence="2" type="ORF">A3B15_00580</name>
</gene>
<sequence>MPKPLKVPKTNGQPEEVSGLGLKLSYWYVIHKPQLKPGIIIFLAVLGLIFYGYAGYRLAVILINERDFKNSVSNLPQELINYPYFREANKPKALEIVSFDIAGGEDQRYDYIAKVRNPNPNYVASAVIFQLVSGDTVLAEKSSFIYPNEEKYLAFFGQTANAAGGAAVRIAQVSWRRFAKFADFADSRLRFSQSEVVFKSAMESGIRGELPVSTLNFKITNGSAYSYWRVGVYMVLYNGSSLVGANYILLDQFESGRTRPVEMKWYEPMSSVSRVEIAPEVDILDAAAYMPVE</sequence>